<dbReference type="PANTHER" id="PTHR43124">
    <property type="entry name" value="PURINE EFFLUX PUMP PBUE"/>
    <property type="match status" value="1"/>
</dbReference>
<evidence type="ECO:0000256" key="2">
    <source>
        <dbReference type="ARBA" id="ARBA00022475"/>
    </source>
</evidence>
<feature type="transmembrane region" description="Helical" evidence="6">
    <location>
        <begin position="334"/>
        <end position="350"/>
    </location>
</feature>
<evidence type="ECO:0000256" key="6">
    <source>
        <dbReference type="SAM" id="Phobius"/>
    </source>
</evidence>
<evidence type="ECO:0000256" key="5">
    <source>
        <dbReference type="ARBA" id="ARBA00023136"/>
    </source>
</evidence>
<sequence length="389" mass="40342">MLGGLQMDRGGVLRVAAAALPAFAYFYNVGSIGFWLPLHVRELGWPYTYITLIATWYFTAVTLATPLVGLLSDLTRRPGYILAGGMAVVAATSVAMPHVENPPLLMALRALQGLGLAVGLPIALGSLSLIQGVRRGVASTVIASGLGMSGGAFLSGLMVEYLGFPALFYAAAVTAALSTLVALGWRPPPPPAGGPGLLAALRRMPWEVFVVMAGIAVRNTFASGVFSVVSIIFNKIVGISYTATGVVLAINPAVQASVTTVFERLMRGRALLLYSTGLSGTALAFYLYLTAGSALDLAAAQIALGAFYGATVVSGNTMIIALAPSEIRYTASSLYTFAFNIGWILGTSIAGKVMDAAGVEAWIKLAIAGTLVSGLIPLTLLASPRARRI</sequence>
<feature type="transmembrane region" description="Helical" evidence="6">
    <location>
        <begin position="362"/>
        <end position="382"/>
    </location>
</feature>
<feature type="transmembrane region" description="Helical" evidence="6">
    <location>
        <begin position="206"/>
        <end position="233"/>
    </location>
</feature>
<reference evidence="8 9" key="1">
    <citation type="submission" date="2017-02" db="EMBL/GenBank/DDBJ databases">
        <title>isolation and characterization of a novel temperate virus Aeropyrum globular virus 1 infecting hyperthermophilic archaeon Aeropyrum.</title>
        <authorList>
            <person name="Yumiya M."/>
            <person name="Yoshida T."/>
            <person name="Sako Y."/>
        </authorList>
    </citation>
    <scope>NUCLEOTIDE SEQUENCE [LARGE SCALE GENOMIC DNA]</scope>
    <source>
        <strain evidence="8 9">YK1-12-2013</strain>
    </source>
</reference>
<comment type="subcellular location">
    <subcellularLocation>
        <location evidence="1">Cell membrane</location>
        <topology evidence="1">Multi-pass membrane protein</topology>
    </subcellularLocation>
</comment>
<name>A0A401H8B2_AERPX</name>
<dbReference type="InterPro" id="IPR020846">
    <property type="entry name" value="MFS_dom"/>
</dbReference>
<feature type="transmembrane region" description="Helical" evidence="6">
    <location>
        <begin position="301"/>
        <end position="322"/>
    </location>
</feature>
<dbReference type="SUPFAM" id="SSF103473">
    <property type="entry name" value="MFS general substrate transporter"/>
    <property type="match status" value="1"/>
</dbReference>
<feature type="transmembrane region" description="Helical" evidence="6">
    <location>
        <begin position="80"/>
        <end position="99"/>
    </location>
</feature>
<dbReference type="InterPro" id="IPR050189">
    <property type="entry name" value="MFS_Efflux_Transporters"/>
</dbReference>
<gene>
    <name evidence="8" type="ORF">apy_03450</name>
</gene>
<comment type="caution">
    <text evidence="8">The sequence shown here is derived from an EMBL/GenBank/DDBJ whole genome shotgun (WGS) entry which is preliminary data.</text>
</comment>
<feature type="domain" description="Major facilitator superfamily (MFS) profile" evidence="7">
    <location>
        <begin position="14"/>
        <end position="386"/>
    </location>
</feature>
<organism evidence="8 9">
    <name type="scientific">Aeropyrum pernix</name>
    <dbReference type="NCBI Taxonomy" id="56636"/>
    <lineage>
        <taxon>Archaea</taxon>
        <taxon>Thermoproteota</taxon>
        <taxon>Thermoprotei</taxon>
        <taxon>Desulfurococcales</taxon>
        <taxon>Desulfurococcaceae</taxon>
        <taxon>Aeropyrum</taxon>
    </lineage>
</organism>
<feature type="transmembrane region" description="Helical" evidence="6">
    <location>
        <begin position="12"/>
        <end position="35"/>
    </location>
</feature>
<dbReference type="PANTHER" id="PTHR43124:SF3">
    <property type="entry name" value="CHLORAMPHENICOL EFFLUX PUMP RV0191"/>
    <property type="match status" value="1"/>
</dbReference>
<dbReference type="InterPro" id="IPR036259">
    <property type="entry name" value="MFS_trans_sf"/>
</dbReference>
<dbReference type="Proteomes" id="UP000291213">
    <property type="component" value="Unassembled WGS sequence"/>
</dbReference>
<dbReference type="PROSITE" id="PS50850">
    <property type="entry name" value="MFS"/>
    <property type="match status" value="1"/>
</dbReference>
<evidence type="ECO:0000256" key="3">
    <source>
        <dbReference type="ARBA" id="ARBA00022692"/>
    </source>
</evidence>
<feature type="transmembrane region" description="Helical" evidence="6">
    <location>
        <begin position="137"/>
        <end position="158"/>
    </location>
</feature>
<evidence type="ECO:0000256" key="1">
    <source>
        <dbReference type="ARBA" id="ARBA00004651"/>
    </source>
</evidence>
<proteinExistence type="predicted"/>
<evidence type="ECO:0000313" key="8">
    <source>
        <dbReference type="EMBL" id="GBF08620.1"/>
    </source>
</evidence>
<dbReference type="InterPro" id="IPR011701">
    <property type="entry name" value="MFS"/>
</dbReference>
<feature type="transmembrane region" description="Helical" evidence="6">
    <location>
        <begin position="164"/>
        <end position="185"/>
    </location>
</feature>
<accession>A0A401H8B2</accession>
<dbReference type="Pfam" id="PF07690">
    <property type="entry name" value="MFS_1"/>
    <property type="match status" value="1"/>
</dbReference>
<evidence type="ECO:0000259" key="7">
    <source>
        <dbReference type="PROSITE" id="PS50850"/>
    </source>
</evidence>
<dbReference type="AlphaFoldDB" id="A0A401H8B2"/>
<keyword evidence="4 6" id="KW-1133">Transmembrane helix</keyword>
<dbReference type="GO" id="GO:0022857">
    <property type="term" value="F:transmembrane transporter activity"/>
    <property type="evidence" value="ECO:0007669"/>
    <property type="project" value="InterPro"/>
</dbReference>
<dbReference type="Gene3D" id="1.20.1250.20">
    <property type="entry name" value="MFS general substrate transporter like domains"/>
    <property type="match status" value="1"/>
</dbReference>
<keyword evidence="5 6" id="KW-0472">Membrane</keyword>
<feature type="transmembrane region" description="Helical" evidence="6">
    <location>
        <begin position="270"/>
        <end position="289"/>
    </location>
</feature>
<evidence type="ECO:0000256" key="4">
    <source>
        <dbReference type="ARBA" id="ARBA00022989"/>
    </source>
</evidence>
<protein>
    <submittedName>
        <fullName evidence="8">Putative MFS transporter</fullName>
    </submittedName>
</protein>
<keyword evidence="2" id="KW-1003">Cell membrane</keyword>
<dbReference type="EMBL" id="BDMD01000014">
    <property type="protein sequence ID" value="GBF08620.1"/>
    <property type="molecule type" value="Genomic_DNA"/>
</dbReference>
<feature type="transmembrane region" description="Helical" evidence="6">
    <location>
        <begin position="47"/>
        <end position="68"/>
    </location>
</feature>
<feature type="transmembrane region" description="Helical" evidence="6">
    <location>
        <begin position="111"/>
        <end position="130"/>
    </location>
</feature>
<feature type="transmembrane region" description="Helical" evidence="6">
    <location>
        <begin position="239"/>
        <end position="258"/>
    </location>
</feature>
<keyword evidence="3 6" id="KW-0812">Transmembrane</keyword>
<evidence type="ECO:0000313" key="9">
    <source>
        <dbReference type="Proteomes" id="UP000291213"/>
    </source>
</evidence>
<dbReference type="GO" id="GO:0005886">
    <property type="term" value="C:plasma membrane"/>
    <property type="evidence" value="ECO:0007669"/>
    <property type="project" value="UniProtKB-SubCell"/>
</dbReference>